<evidence type="ECO:0000313" key="1">
    <source>
        <dbReference type="EMBL" id="QDU54610.1"/>
    </source>
</evidence>
<dbReference type="Proteomes" id="UP000315750">
    <property type="component" value="Chromosome"/>
</dbReference>
<evidence type="ECO:0000313" key="2">
    <source>
        <dbReference type="Proteomes" id="UP000315750"/>
    </source>
</evidence>
<gene>
    <name evidence="1" type="ORF">Pan181_07930</name>
</gene>
<accession>A0A518AIT6</accession>
<keyword evidence="2" id="KW-1185">Reference proteome</keyword>
<proteinExistence type="predicted"/>
<sequence length="60" mass="6886">MENEQNTQVRFKLFESVSKPWATICQEAADFASGIPEERLISISHSQESIKGIVIVWYRS</sequence>
<dbReference type="EMBL" id="CP036278">
    <property type="protein sequence ID" value="QDU54610.1"/>
    <property type="molecule type" value="Genomic_DNA"/>
</dbReference>
<dbReference type="RefSeq" id="WP_145245565.1">
    <property type="nucleotide sequence ID" value="NZ_CP036278.1"/>
</dbReference>
<reference evidence="1 2" key="1">
    <citation type="submission" date="2019-02" db="EMBL/GenBank/DDBJ databases">
        <title>Deep-cultivation of Planctomycetes and their phenomic and genomic characterization uncovers novel biology.</title>
        <authorList>
            <person name="Wiegand S."/>
            <person name="Jogler M."/>
            <person name="Boedeker C."/>
            <person name="Pinto D."/>
            <person name="Vollmers J."/>
            <person name="Rivas-Marin E."/>
            <person name="Kohn T."/>
            <person name="Peeters S.H."/>
            <person name="Heuer A."/>
            <person name="Rast P."/>
            <person name="Oberbeckmann S."/>
            <person name="Bunk B."/>
            <person name="Jeske O."/>
            <person name="Meyerdierks A."/>
            <person name="Storesund J.E."/>
            <person name="Kallscheuer N."/>
            <person name="Luecker S."/>
            <person name="Lage O.M."/>
            <person name="Pohl T."/>
            <person name="Merkel B.J."/>
            <person name="Hornburger P."/>
            <person name="Mueller R.-W."/>
            <person name="Bruemmer F."/>
            <person name="Labrenz M."/>
            <person name="Spormann A.M."/>
            <person name="Op den Camp H."/>
            <person name="Overmann J."/>
            <person name="Amann R."/>
            <person name="Jetten M.S.M."/>
            <person name="Mascher T."/>
            <person name="Medema M.H."/>
            <person name="Devos D.P."/>
            <person name="Kaster A.-K."/>
            <person name="Ovreas L."/>
            <person name="Rohde M."/>
            <person name="Galperin M.Y."/>
            <person name="Jogler C."/>
        </authorList>
    </citation>
    <scope>NUCLEOTIDE SEQUENCE [LARGE SCALE GENOMIC DNA]</scope>
    <source>
        <strain evidence="1 2">Pan181</strain>
    </source>
</reference>
<dbReference type="KEGG" id="amuc:Pan181_07930"/>
<dbReference type="OrthoDB" id="3078655at2"/>
<name>A0A518AIT6_9BACT</name>
<organism evidence="1 2">
    <name type="scientific">Aeoliella mucimassa</name>
    <dbReference type="NCBI Taxonomy" id="2527972"/>
    <lineage>
        <taxon>Bacteria</taxon>
        <taxon>Pseudomonadati</taxon>
        <taxon>Planctomycetota</taxon>
        <taxon>Planctomycetia</taxon>
        <taxon>Pirellulales</taxon>
        <taxon>Lacipirellulaceae</taxon>
        <taxon>Aeoliella</taxon>
    </lineage>
</organism>
<dbReference type="AlphaFoldDB" id="A0A518AIT6"/>
<protein>
    <submittedName>
        <fullName evidence="1">Uncharacterized protein</fullName>
    </submittedName>
</protein>